<name>A0A840YFX7_9PROT</name>
<dbReference type="InterPro" id="IPR001343">
    <property type="entry name" value="Hemolysn_Ca-bd"/>
</dbReference>
<dbReference type="SUPFAM" id="SSF51120">
    <property type="entry name" value="beta-Roll"/>
    <property type="match status" value="1"/>
</dbReference>
<dbReference type="PRINTS" id="PR00313">
    <property type="entry name" value="CABNDNGRPT"/>
</dbReference>
<dbReference type="PROSITE" id="PS00330">
    <property type="entry name" value="HEMOLYSIN_CALCIUM"/>
    <property type="match status" value="2"/>
</dbReference>
<evidence type="ECO:0000256" key="3">
    <source>
        <dbReference type="SAM" id="MobiDB-lite"/>
    </source>
</evidence>
<dbReference type="Pfam" id="PF00353">
    <property type="entry name" value="HemolysinCabind"/>
    <property type="match status" value="4"/>
</dbReference>
<comment type="subcellular location">
    <subcellularLocation>
        <location evidence="1">Secreted</location>
    </subcellularLocation>
</comment>
<dbReference type="InterPro" id="IPR040853">
    <property type="entry name" value="RapA2_cadherin-like"/>
</dbReference>
<evidence type="ECO:0000256" key="1">
    <source>
        <dbReference type="ARBA" id="ARBA00004613"/>
    </source>
</evidence>
<organism evidence="5 6">
    <name type="scientific">Muricoccus pecuniae</name>
    <dbReference type="NCBI Taxonomy" id="693023"/>
    <lineage>
        <taxon>Bacteria</taxon>
        <taxon>Pseudomonadati</taxon>
        <taxon>Pseudomonadota</taxon>
        <taxon>Alphaproteobacteria</taxon>
        <taxon>Acetobacterales</taxon>
        <taxon>Roseomonadaceae</taxon>
        <taxon>Muricoccus</taxon>
    </lineage>
</organism>
<dbReference type="Gene3D" id="2.60.40.2810">
    <property type="match status" value="1"/>
</dbReference>
<dbReference type="InterPro" id="IPR011049">
    <property type="entry name" value="Serralysin-like_metalloprot_C"/>
</dbReference>
<gene>
    <name evidence="5" type="ORF">FHS87_003196</name>
</gene>
<keyword evidence="6" id="KW-1185">Reference proteome</keyword>
<dbReference type="Pfam" id="PF17803">
    <property type="entry name" value="Cadherin_4"/>
    <property type="match status" value="1"/>
</dbReference>
<feature type="region of interest" description="Disordered" evidence="3">
    <location>
        <begin position="621"/>
        <end position="663"/>
    </location>
</feature>
<dbReference type="Gene3D" id="2.60.40.10">
    <property type="entry name" value="Immunoglobulins"/>
    <property type="match status" value="1"/>
</dbReference>
<dbReference type="NCBIfam" id="TIGR01965">
    <property type="entry name" value="VCBS_repeat"/>
    <property type="match status" value="3"/>
</dbReference>
<reference evidence="5 6" key="1">
    <citation type="submission" date="2020-08" db="EMBL/GenBank/DDBJ databases">
        <title>Genomic Encyclopedia of Type Strains, Phase IV (KMG-IV): sequencing the most valuable type-strain genomes for metagenomic binning, comparative biology and taxonomic classification.</title>
        <authorList>
            <person name="Goeker M."/>
        </authorList>
    </citation>
    <scope>NUCLEOTIDE SEQUENCE [LARGE SCALE GENOMIC DNA]</scope>
    <source>
        <strain evidence="5 6">DSM 25622</strain>
    </source>
</reference>
<dbReference type="InterPro" id="IPR010221">
    <property type="entry name" value="VCBS_dom"/>
</dbReference>
<dbReference type="AlphaFoldDB" id="A0A840YFX7"/>
<dbReference type="InterPro" id="IPR013783">
    <property type="entry name" value="Ig-like_fold"/>
</dbReference>
<accession>A0A840YFX7</accession>
<dbReference type="Gene3D" id="2.150.10.10">
    <property type="entry name" value="Serralysin-like metalloprotease, C-terminal"/>
    <property type="match status" value="2"/>
</dbReference>
<keyword evidence="2" id="KW-0964">Secreted</keyword>
<evidence type="ECO:0000313" key="6">
    <source>
        <dbReference type="Proteomes" id="UP000580654"/>
    </source>
</evidence>
<dbReference type="GO" id="GO:0005576">
    <property type="term" value="C:extracellular region"/>
    <property type="evidence" value="ECO:0007669"/>
    <property type="project" value="UniProtKB-SubCell"/>
</dbReference>
<dbReference type="InterPro" id="IPR018511">
    <property type="entry name" value="Hemolysin-typ_Ca-bd_CS"/>
</dbReference>
<sequence>MRFGTQNDDSFATSFGQDSLDAGTGQDKIVYDATAYTPGSTITQTINGGGGTDTLTIRLTQEQLEKLRGELYAYAAALPKELNFYDQNIRPTADNPLQIKPDMLKQLMAGTLTTGQNNQATPFEFASIGVKITQFEALRFEVASAAPVAAPPVVTPPVVTPPAVNRDVTGTAAEDGAVSVLKVLADAPGGKPLTVTGLSATLPAGVTYDALTGSLKLDPRHAAFQSLAGGETTTVTVSYGISDGSVTTSARATWTVTGTNDGPVAAAATQAGTVAEDRVAGASGAFTFSDPDGKDVHSQIVSGPANGYGTLKAILATDSTGGGTGEVKWSYTLDNAKAQSLALGQKVTENWTVTLDDGRGGTIGKAVAITIEGANDALVITGAGAASTITEDTKLPATGTIFFTDADLTDRHTVKVVPASGQTALGTLSLGAVSQDGAARSLGWSYQLDNAKAQYLGAEARVTERYTILIDDGHGGTARQDVAVTINGANDAPSAGADTILVSTETKNVALPFSVFLANDSDAEEKSLTINNVFGASSGLGGLKIDNGKITFDVTAKAAGMESFSYELSDGKGGTTLGTVNLKVLSTTVEADDVKLSGSYAASWIDAGNADDMVTVVDSTGSPQRDWLVGGTHNDKLRGGAGDDSLDGGTHDDTLYGEADNDTLLGGTGNDTLWGGTGADSLDGGNNDDTLYGEADNDTLVGGENNDTLWGGSGADFLSGGNNEDRLAGGVGDDRLNGGKGDDVFVFSKGDGRDVIEDFRVAGTDKLDLDTALVTLTKTSFEGVVSTRITAQGWAAGDEIILKGFDYTVAPTASGWII</sequence>
<evidence type="ECO:0000256" key="2">
    <source>
        <dbReference type="ARBA" id="ARBA00022525"/>
    </source>
</evidence>
<proteinExistence type="predicted"/>
<evidence type="ECO:0000313" key="5">
    <source>
        <dbReference type="EMBL" id="MBB5695141.1"/>
    </source>
</evidence>
<dbReference type="InterPro" id="IPR050557">
    <property type="entry name" value="RTX_toxin/Mannuronan_C5-epim"/>
</dbReference>
<dbReference type="GO" id="GO:0005509">
    <property type="term" value="F:calcium ion binding"/>
    <property type="evidence" value="ECO:0007669"/>
    <property type="project" value="InterPro"/>
</dbReference>
<comment type="caution">
    <text evidence="5">The sequence shown here is derived from an EMBL/GenBank/DDBJ whole genome shotgun (WGS) entry which is preliminary data.</text>
</comment>
<evidence type="ECO:0000259" key="4">
    <source>
        <dbReference type="Pfam" id="PF17803"/>
    </source>
</evidence>
<dbReference type="Proteomes" id="UP000580654">
    <property type="component" value="Unassembled WGS sequence"/>
</dbReference>
<protein>
    <submittedName>
        <fullName evidence="5">VCBS repeat-containing protein</fullName>
    </submittedName>
</protein>
<dbReference type="Pfam" id="PF17963">
    <property type="entry name" value="Big_9"/>
    <property type="match status" value="1"/>
</dbReference>
<dbReference type="RefSeq" id="WP_184520359.1">
    <property type="nucleotide sequence ID" value="NZ_JACIJD010000015.1"/>
</dbReference>
<dbReference type="PANTHER" id="PTHR38340">
    <property type="entry name" value="S-LAYER PROTEIN"/>
    <property type="match status" value="1"/>
</dbReference>
<dbReference type="PANTHER" id="PTHR38340:SF1">
    <property type="entry name" value="S-LAYER PROTEIN"/>
    <property type="match status" value="1"/>
</dbReference>
<dbReference type="EMBL" id="JACIJD010000015">
    <property type="protein sequence ID" value="MBB5695141.1"/>
    <property type="molecule type" value="Genomic_DNA"/>
</dbReference>
<feature type="domain" description="RapA2 cadherin-like" evidence="4">
    <location>
        <begin position="250"/>
        <end position="311"/>
    </location>
</feature>